<dbReference type="AlphaFoldDB" id="A0A4Y2IM92"/>
<protein>
    <submittedName>
        <fullName evidence="1">Uncharacterized protein</fullName>
    </submittedName>
</protein>
<dbReference type="EMBL" id="BGPR01107197">
    <property type="protein sequence ID" value="GBM78765.1"/>
    <property type="molecule type" value="Genomic_DNA"/>
</dbReference>
<evidence type="ECO:0000313" key="2">
    <source>
        <dbReference type="Proteomes" id="UP000499080"/>
    </source>
</evidence>
<reference evidence="1 2" key="1">
    <citation type="journal article" date="2019" name="Sci. Rep.">
        <title>Orb-weaving spider Araneus ventricosus genome elucidates the spidroin gene catalogue.</title>
        <authorList>
            <person name="Kono N."/>
            <person name="Nakamura H."/>
            <person name="Ohtoshi R."/>
            <person name="Moran D.A.P."/>
            <person name="Shinohara A."/>
            <person name="Yoshida Y."/>
            <person name="Fujiwara M."/>
            <person name="Mori M."/>
            <person name="Tomita M."/>
            <person name="Arakawa K."/>
        </authorList>
    </citation>
    <scope>NUCLEOTIDE SEQUENCE [LARGE SCALE GENOMIC DNA]</scope>
</reference>
<accession>A0A4Y2IM92</accession>
<gene>
    <name evidence="1" type="ORF">AVEN_224660_1</name>
</gene>
<keyword evidence="2" id="KW-1185">Reference proteome</keyword>
<comment type="caution">
    <text evidence="1">The sequence shown here is derived from an EMBL/GenBank/DDBJ whole genome shotgun (WGS) entry which is preliminary data.</text>
</comment>
<feature type="non-terminal residue" evidence="1">
    <location>
        <position position="52"/>
    </location>
</feature>
<evidence type="ECO:0000313" key="1">
    <source>
        <dbReference type="EMBL" id="GBM78765.1"/>
    </source>
</evidence>
<name>A0A4Y2IM92_ARAVE</name>
<organism evidence="1 2">
    <name type="scientific">Araneus ventricosus</name>
    <name type="common">Orbweaver spider</name>
    <name type="synonym">Epeira ventricosa</name>
    <dbReference type="NCBI Taxonomy" id="182803"/>
    <lineage>
        <taxon>Eukaryota</taxon>
        <taxon>Metazoa</taxon>
        <taxon>Ecdysozoa</taxon>
        <taxon>Arthropoda</taxon>
        <taxon>Chelicerata</taxon>
        <taxon>Arachnida</taxon>
        <taxon>Araneae</taxon>
        <taxon>Araneomorphae</taxon>
        <taxon>Entelegynae</taxon>
        <taxon>Araneoidea</taxon>
        <taxon>Araneidae</taxon>
        <taxon>Araneus</taxon>
    </lineage>
</organism>
<sequence>MKDRPPRQHSQALRFLHYSPITRGTPRFTGARPVFGDGPKEPHHHYCTIWLA</sequence>
<dbReference type="Proteomes" id="UP000499080">
    <property type="component" value="Unassembled WGS sequence"/>
</dbReference>
<proteinExistence type="predicted"/>